<dbReference type="AlphaFoldDB" id="A0AAN9QJG9"/>
<sequence>MEILINKIYEYSEYDLSCHEVRVILKNRRRVEGTKDLKRGRVGNSATGYNRKFRPCFPRDAVVLSSNVERERERIGPVGHITTRVGPCHLSDLSATYTDPCSILNEIKL</sequence>
<organism evidence="1 2">
    <name type="scientific">Canavalia gladiata</name>
    <name type="common">Sword bean</name>
    <name type="synonym">Dolichos gladiatus</name>
    <dbReference type="NCBI Taxonomy" id="3824"/>
    <lineage>
        <taxon>Eukaryota</taxon>
        <taxon>Viridiplantae</taxon>
        <taxon>Streptophyta</taxon>
        <taxon>Embryophyta</taxon>
        <taxon>Tracheophyta</taxon>
        <taxon>Spermatophyta</taxon>
        <taxon>Magnoliopsida</taxon>
        <taxon>eudicotyledons</taxon>
        <taxon>Gunneridae</taxon>
        <taxon>Pentapetalae</taxon>
        <taxon>rosids</taxon>
        <taxon>fabids</taxon>
        <taxon>Fabales</taxon>
        <taxon>Fabaceae</taxon>
        <taxon>Papilionoideae</taxon>
        <taxon>50 kb inversion clade</taxon>
        <taxon>NPAAA clade</taxon>
        <taxon>indigoferoid/millettioid clade</taxon>
        <taxon>Phaseoleae</taxon>
        <taxon>Canavalia</taxon>
    </lineage>
</organism>
<keyword evidence="2" id="KW-1185">Reference proteome</keyword>
<evidence type="ECO:0000313" key="1">
    <source>
        <dbReference type="EMBL" id="KAK7337684.1"/>
    </source>
</evidence>
<reference evidence="1 2" key="1">
    <citation type="submission" date="2024-01" db="EMBL/GenBank/DDBJ databases">
        <title>The genomes of 5 underutilized Papilionoideae crops provide insights into root nodulation and disease resistanc.</title>
        <authorList>
            <person name="Jiang F."/>
        </authorList>
    </citation>
    <scope>NUCLEOTIDE SEQUENCE [LARGE SCALE GENOMIC DNA]</scope>
    <source>
        <strain evidence="1">LVBAO_FW01</strain>
        <tissue evidence="1">Leaves</tissue>
    </source>
</reference>
<comment type="caution">
    <text evidence="1">The sequence shown here is derived from an EMBL/GenBank/DDBJ whole genome shotgun (WGS) entry which is preliminary data.</text>
</comment>
<gene>
    <name evidence="1" type="ORF">VNO77_18269</name>
</gene>
<proteinExistence type="predicted"/>
<dbReference type="Proteomes" id="UP001367508">
    <property type="component" value="Unassembled WGS sequence"/>
</dbReference>
<evidence type="ECO:0000313" key="2">
    <source>
        <dbReference type="Proteomes" id="UP001367508"/>
    </source>
</evidence>
<protein>
    <submittedName>
        <fullName evidence="1">Uncharacterized protein</fullName>
    </submittedName>
</protein>
<dbReference type="EMBL" id="JAYMYQ010000004">
    <property type="protein sequence ID" value="KAK7337684.1"/>
    <property type="molecule type" value="Genomic_DNA"/>
</dbReference>
<name>A0AAN9QJG9_CANGL</name>
<accession>A0AAN9QJG9</accession>